<keyword evidence="7" id="KW-1185">Reference proteome</keyword>
<dbReference type="Proteomes" id="UP000189701">
    <property type="component" value="Unplaced"/>
</dbReference>
<dbReference type="GO" id="GO:0009834">
    <property type="term" value="P:plant-type secondary cell wall biogenesis"/>
    <property type="evidence" value="ECO:0007669"/>
    <property type="project" value="TreeGrafter"/>
</dbReference>
<dbReference type="eggNOG" id="ENOG502QRJ5">
    <property type="taxonomic scope" value="Eukaryota"/>
</dbReference>
<feature type="domain" description="Trichome birefringence-like C-terminal" evidence="6">
    <location>
        <begin position="3"/>
        <end position="40"/>
    </location>
</feature>
<dbReference type="GO" id="GO:0010411">
    <property type="term" value="P:xyloglucan metabolic process"/>
    <property type="evidence" value="ECO:0007669"/>
    <property type="project" value="TreeGrafter"/>
</dbReference>
<dbReference type="InterPro" id="IPR026057">
    <property type="entry name" value="TBL_C"/>
</dbReference>
<keyword evidence="5" id="KW-0472">Membrane</keyword>
<protein>
    <submittedName>
        <fullName evidence="8">Protein trichome birefringence-like 14</fullName>
    </submittedName>
</protein>
<keyword evidence="4" id="KW-1133">Transmembrane helix</keyword>
<dbReference type="AlphaFoldDB" id="A0A1U7VL80"/>
<keyword evidence="3" id="KW-0812">Transmembrane</keyword>
<dbReference type="GO" id="GO:0016020">
    <property type="term" value="C:membrane"/>
    <property type="evidence" value="ECO:0007669"/>
    <property type="project" value="UniProtKB-SubCell"/>
</dbReference>
<dbReference type="GO" id="GO:0005794">
    <property type="term" value="C:Golgi apparatus"/>
    <property type="evidence" value="ECO:0007669"/>
    <property type="project" value="UniProtKB-ARBA"/>
</dbReference>
<evidence type="ECO:0000256" key="1">
    <source>
        <dbReference type="ARBA" id="ARBA00004370"/>
    </source>
</evidence>
<dbReference type="GO" id="GO:0016407">
    <property type="term" value="F:acetyltransferase activity"/>
    <property type="evidence" value="ECO:0007669"/>
    <property type="project" value="TreeGrafter"/>
</dbReference>
<dbReference type="GO" id="GO:0045492">
    <property type="term" value="P:xylan biosynthetic process"/>
    <property type="evidence" value="ECO:0007669"/>
    <property type="project" value="TreeGrafter"/>
</dbReference>
<evidence type="ECO:0000256" key="5">
    <source>
        <dbReference type="ARBA" id="ARBA00023136"/>
    </source>
</evidence>
<name>A0A1U7VL80_NICSY</name>
<reference evidence="7" key="1">
    <citation type="journal article" date="2013" name="Genome Biol.">
        <title>Reference genomes and transcriptomes of Nicotiana sylvestris and Nicotiana tomentosiformis.</title>
        <authorList>
            <person name="Sierro N."/>
            <person name="Battey J.N."/>
            <person name="Ouadi S."/>
            <person name="Bovet L."/>
            <person name="Goepfert S."/>
            <person name="Bakaher N."/>
            <person name="Peitsch M.C."/>
            <person name="Ivanov N.V."/>
        </authorList>
    </citation>
    <scope>NUCLEOTIDE SEQUENCE [LARGE SCALE GENOMIC DNA]</scope>
</reference>
<sequence length="115" mass="13082">MEEFTGVNFLKRMENGTLAFIGDSLSRQQFQSLVCMITGGEVRPDILDVGREYGLVKVCGAKLPDGWAYRFSSTQTTTNFTYEDTILSYVWCIRVYSHSFTGRSSLEHAKFELMV</sequence>
<organism evidence="7 8">
    <name type="scientific">Nicotiana sylvestris</name>
    <name type="common">Wood tobacco</name>
    <name type="synonym">South American tobacco</name>
    <dbReference type="NCBI Taxonomy" id="4096"/>
    <lineage>
        <taxon>Eukaryota</taxon>
        <taxon>Viridiplantae</taxon>
        <taxon>Streptophyta</taxon>
        <taxon>Embryophyta</taxon>
        <taxon>Tracheophyta</taxon>
        <taxon>Spermatophyta</taxon>
        <taxon>Magnoliopsida</taxon>
        <taxon>eudicotyledons</taxon>
        <taxon>Gunneridae</taxon>
        <taxon>Pentapetalae</taxon>
        <taxon>asterids</taxon>
        <taxon>lamiids</taxon>
        <taxon>Solanales</taxon>
        <taxon>Solanaceae</taxon>
        <taxon>Nicotianoideae</taxon>
        <taxon>Nicotianeae</taxon>
        <taxon>Nicotiana</taxon>
    </lineage>
</organism>
<proteinExistence type="inferred from homology"/>
<dbReference type="PANTHER" id="PTHR13533:SF32">
    <property type="entry name" value="PROTEIN TRICHOME BIREFRINGENCE-LIKE 14"/>
    <property type="match status" value="1"/>
</dbReference>
<dbReference type="STRING" id="4096.A0A1U7VL80"/>
<comment type="subcellular location">
    <subcellularLocation>
        <location evidence="1">Membrane</location>
    </subcellularLocation>
</comment>
<evidence type="ECO:0000256" key="4">
    <source>
        <dbReference type="ARBA" id="ARBA00022989"/>
    </source>
</evidence>
<comment type="similarity">
    <text evidence="2">Belongs to the PC-esterase family. TBL subfamily.</text>
</comment>
<accession>A0A1U7VL80</accession>
<evidence type="ECO:0000313" key="8">
    <source>
        <dbReference type="RefSeq" id="XP_009767113.1"/>
    </source>
</evidence>
<reference evidence="8" key="2">
    <citation type="submission" date="2025-08" db="UniProtKB">
        <authorList>
            <consortium name="RefSeq"/>
        </authorList>
    </citation>
    <scope>IDENTIFICATION</scope>
    <source>
        <tissue evidence="8">Leaf</tissue>
    </source>
</reference>
<evidence type="ECO:0000256" key="3">
    <source>
        <dbReference type="ARBA" id="ARBA00022692"/>
    </source>
</evidence>
<evidence type="ECO:0000256" key="2">
    <source>
        <dbReference type="ARBA" id="ARBA00007727"/>
    </source>
</evidence>
<dbReference type="PANTHER" id="PTHR13533">
    <property type="entry name" value="N-ACETYLNEURAMINATE 9-O-ACETYLTRANSFERASE"/>
    <property type="match status" value="1"/>
</dbReference>
<evidence type="ECO:0000259" key="6">
    <source>
        <dbReference type="Pfam" id="PF13839"/>
    </source>
</evidence>
<dbReference type="Pfam" id="PF13839">
    <property type="entry name" value="PC-Esterase"/>
    <property type="match status" value="1"/>
</dbReference>
<gene>
    <name evidence="8" type="primary">LOC104218341</name>
</gene>
<dbReference type="RefSeq" id="XP_009767113.1">
    <property type="nucleotide sequence ID" value="XM_009768811.1"/>
</dbReference>
<evidence type="ECO:0000313" key="7">
    <source>
        <dbReference type="Proteomes" id="UP000189701"/>
    </source>
</evidence>